<evidence type="ECO:0000313" key="1">
    <source>
        <dbReference type="EMBL" id="KAJ1108259.1"/>
    </source>
</evidence>
<dbReference type="Proteomes" id="UP001066276">
    <property type="component" value="Chromosome 9"/>
</dbReference>
<sequence length="106" mass="12360">MKRACPKEIKEKEKAARYAKLKRARHQKRHHLLPRAILVVKGPEPEYQAGVISSTKEFYVFKSRWGVVKNKNSKPVPAYMDDDYVRNWHVMAVIQANDASPEKNTR</sequence>
<evidence type="ECO:0000313" key="2">
    <source>
        <dbReference type="Proteomes" id="UP001066276"/>
    </source>
</evidence>
<name>A0AAV7N0S4_PLEWA</name>
<dbReference type="EMBL" id="JANPWB010000013">
    <property type="protein sequence ID" value="KAJ1108259.1"/>
    <property type="molecule type" value="Genomic_DNA"/>
</dbReference>
<keyword evidence="2" id="KW-1185">Reference proteome</keyword>
<proteinExistence type="predicted"/>
<accession>A0AAV7N0S4</accession>
<comment type="caution">
    <text evidence="1">The sequence shown here is derived from an EMBL/GenBank/DDBJ whole genome shotgun (WGS) entry which is preliminary data.</text>
</comment>
<dbReference type="AlphaFoldDB" id="A0AAV7N0S4"/>
<reference evidence="1" key="1">
    <citation type="journal article" date="2022" name="bioRxiv">
        <title>Sequencing and chromosome-scale assembly of the giantPleurodeles waltlgenome.</title>
        <authorList>
            <person name="Brown T."/>
            <person name="Elewa A."/>
            <person name="Iarovenko S."/>
            <person name="Subramanian E."/>
            <person name="Araus A.J."/>
            <person name="Petzold A."/>
            <person name="Susuki M."/>
            <person name="Suzuki K.-i.T."/>
            <person name="Hayashi T."/>
            <person name="Toyoda A."/>
            <person name="Oliveira C."/>
            <person name="Osipova E."/>
            <person name="Leigh N.D."/>
            <person name="Simon A."/>
            <person name="Yun M.H."/>
        </authorList>
    </citation>
    <scope>NUCLEOTIDE SEQUENCE</scope>
    <source>
        <strain evidence="1">20211129_DDA</strain>
        <tissue evidence="1">Liver</tissue>
    </source>
</reference>
<gene>
    <name evidence="1" type="ORF">NDU88_005639</name>
</gene>
<protein>
    <submittedName>
        <fullName evidence="1">Uncharacterized protein</fullName>
    </submittedName>
</protein>
<organism evidence="1 2">
    <name type="scientific">Pleurodeles waltl</name>
    <name type="common">Iberian ribbed newt</name>
    <dbReference type="NCBI Taxonomy" id="8319"/>
    <lineage>
        <taxon>Eukaryota</taxon>
        <taxon>Metazoa</taxon>
        <taxon>Chordata</taxon>
        <taxon>Craniata</taxon>
        <taxon>Vertebrata</taxon>
        <taxon>Euteleostomi</taxon>
        <taxon>Amphibia</taxon>
        <taxon>Batrachia</taxon>
        <taxon>Caudata</taxon>
        <taxon>Salamandroidea</taxon>
        <taxon>Salamandridae</taxon>
        <taxon>Pleurodelinae</taxon>
        <taxon>Pleurodeles</taxon>
    </lineage>
</organism>